<proteinExistence type="predicted"/>
<sequence>MTQKQQSPDWAIKSLVPDKIDTGRQEVVDALYRAALDAGMRRTGSTVLLGRRRMGKTEVFRRVVNRLFFEQDHRDPAAVVPVLYRFPDSFHGRRDFALRYVENFLRWFVAFRLGDTRPLSPVIAGREELMKVIGTSPVFSETLKAGARLMEDIPNGKVTVPEEQALLLPRRVSDYDDITIVMFLDEFQNTHPSRYDFPIADYLQEAVESPTCPHFVTGLAAGPPSRAVLGHRALFGRFETHPLEPLSGYWGAELARRLAKYYKTAIAEEITPVLAERCAGNPFYMGAVVKQAARQGRELASEEDLNAILTLDPAGGFIWAELDEQVNRWIASMDRDGDGLAKWVLYLSTREEGPRLDPARLGEALREREGRDVPREKISEVLVGLSRGELVRYREPGGYFEKSDDPILLEFLELWGEIHVQGRDSAQVRDELRRKYRRQERKADELTAYLAEVYMAQVLLNAQGKALPGRCFHREDDLPIPRFSYLRLQARFGTGPDGQVNIHGGAGVEHWVAQGRWHHGHLVSIPSVQKLLEKAAMVKKARGPDRVRVWFFSHSGFTREAEQFMEEADILWSTRENLGELLNHVGLKQLPSHLSLPLGFEHFMEQQKVAQQQRADAVDAAHREFL</sequence>
<dbReference type="AlphaFoldDB" id="A0A450W3L0"/>
<name>A0A450W3L0_9GAMM</name>
<evidence type="ECO:0000313" key="1">
    <source>
        <dbReference type="EMBL" id="VFJ58293.1"/>
    </source>
</evidence>
<protein>
    <submittedName>
        <fullName evidence="3">Uncharacterized protein</fullName>
    </submittedName>
</protein>
<dbReference type="EMBL" id="CAADEZ010000211">
    <property type="protein sequence ID" value="VFJ58293.1"/>
    <property type="molecule type" value="Genomic_DNA"/>
</dbReference>
<evidence type="ECO:0000313" key="3">
    <source>
        <dbReference type="EMBL" id="VFK11616.1"/>
    </source>
</evidence>
<gene>
    <name evidence="1" type="ORF">BECKFM1743A_GA0114220_102114</name>
    <name evidence="3" type="ORF">BECKFM1743B_GA0114221_101985</name>
    <name evidence="2" type="ORF">BECKFM1743C_GA0114222_106481</name>
</gene>
<dbReference type="SUPFAM" id="SSF52540">
    <property type="entry name" value="P-loop containing nucleoside triphosphate hydrolases"/>
    <property type="match status" value="1"/>
</dbReference>
<dbReference type="EMBL" id="CAADFA010000648">
    <property type="protein sequence ID" value="VFJ72341.1"/>
    <property type="molecule type" value="Genomic_DNA"/>
</dbReference>
<dbReference type="InterPro" id="IPR027417">
    <property type="entry name" value="P-loop_NTPase"/>
</dbReference>
<evidence type="ECO:0000313" key="2">
    <source>
        <dbReference type="EMBL" id="VFJ72341.1"/>
    </source>
</evidence>
<reference evidence="3" key="1">
    <citation type="submission" date="2019-02" db="EMBL/GenBank/DDBJ databases">
        <authorList>
            <person name="Gruber-Vodicka R. H."/>
            <person name="Seah K. B. B."/>
        </authorList>
    </citation>
    <scope>NUCLEOTIDE SEQUENCE</scope>
    <source>
        <strain evidence="1">BECK_BZ163</strain>
        <strain evidence="3">BECK_BZ164</strain>
        <strain evidence="2">BECK_BZ165</strain>
    </source>
</reference>
<dbReference type="Gene3D" id="3.40.50.300">
    <property type="entry name" value="P-loop containing nucleotide triphosphate hydrolases"/>
    <property type="match status" value="1"/>
</dbReference>
<organism evidence="3">
    <name type="scientific">Candidatus Kentrum sp. FM</name>
    <dbReference type="NCBI Taxonomy" id="2126340"/>
    <lineage>
        <taxon>Bacteria</taxon>
        <taxon>Pseudomonadati</taxon>
        <taxon>Pseudomonadota</taxon>
        <taxon>Gammaproteobacteria</taxon>
        <taxon>Candidatus Kentrum</taxon>
    </lineage>
</organism>
<accession>A0A450W3L0</accession>
<dbReference type="EMBL" id="CAADFL010000198">
    <property type="protein sequence ID" value="VFK11616.1"/>
    <property type="molecule type" value="Genomic_DNA"/>
</dbReference>